<feature type="transmembrane region" description="Helical" evidence="7">
    <location>
        <begin position="173"/>
        <end position="199"/>
    </location>
</feature>
<dbReference type="CDD" id="cd06261">
    <property type="entry name" value="TM_PBP2"/>
    <property type="match status" value="1"/>
</dbReference>
<organism evidence="9 10">
    <name type="scientific">Beggiatoa leptomitoformis</name>
    <dbReference type="NCBI Taxonomy" id="288004"/>
    <lineage>
        <taxon>Bacteria</taxon>
        <taxon>Pseudomonadati</taxon>
        <taxon>Pseudomonadota</taxon>
        <taxon>Gammaproteobacteria</taxon>
        <taxon>Thiotrichales</taxon>
        <taxon>Thiotrichaceae</taxon>
        <taxon>Beggiatoa</taxon>
    </lineage>
</organism>
<dbReference type="KEGG" id="blep:AL038_04090"/>
<evidence type="ECO:0000256" key="6">
    <source>
        <dbReference type="ARBA" id="ARBA00023136"/>
    </source>
</evidence>
<dbReference type="Proteomes" id="UP000234271">
    <property type="component" value="Chromosome"/>
</dbReference>
<feature type="transmembrane region" description="Helical" evidence="7">
    <location>
        <begin position="220"/>
        <end position="239"/>
    </location>
</feature>
<evidence type="ECO:0000256" key="1">
    <source>
        <dbReference type="ARBA" id="ARBA00004651"/>
    </source>
</evidence>
<accession>A0A2N9YAS8</accession>
<keyword evidence="3" id="KW-1003">Cell membrane</keyword>
<feature type="domain" description="ABC transmembrane type-1" evidence="8">
    <location>
        <begin position="58"/>
        <end position="238"/>
    </location>
</feature>
<reference evidence="10" key="1">
    <citation type="submission" date="2016-12" db="EMBL/GenBank/DDBJ databases">
        <title>Complete Genome Sequence of Beggiatoa leptomitiformis D-401.</title>
        <authorList>
            <person name="Fomenkov A."/>
            <person name="Vincze T."/>
            <person name="Grabovich M."/>
            <person name="Anton B.P."/>
            <person name="Dubinina G."/>
            <person name="Orlova M."/>
            <person name="Belousova E."/>
            <person name="Roberts R.J."/>
        </authorList>
    </citation>
    <scope>NUCLEOTIDE SEQUENCE [LARGE SCALE GENOMIC DNA]</scope>
    <source>
        <strain evidence="10">D-401</strain>
    </source>
</reference>
<dbReference type="InterPro" id="IPR000515">
    <property type="entry name" value="MetI-like"/>
</dbReference>
<dbReference type="Gene3D" id="1.10.3720.10">
    <property type="entry name" value="MetI-like"/>
    <property type="match status" value="1"/>
</dbReference>
<name>A0A2N9YAS8_9GAMM</name>
<dbReference type="GO" id="GO:0055085">
    <property type="term" value="P:transmembrane transport"/>
    <property type="evidence" value="ECO:0007669"/>
    <property type="project" value="InterPro"/>
</dbReference>
<keyword evidence="4 7" id="KW-0812">Transmembrane</keyword>
<evidence type="ECO:0000313" key="10">
    <source>
        <dbReference type="Proteomes" id="UP000234271"/>
    </source>
</evidence>
<keyword evidence="5 7" id="KW-1133">Transmembrane helix</keyword>
<dbReference type="Pfam" id="PF00528">
    <property type="entry name" value="BPD_transp_1"/>
    <property type="match status" value="1"/>
</dbReference>
<feature type="transmembrane region" description="Helical" evidence="7">
    <location>
        <begin position="55"/>
        <end position="84"/>
    </location>
</feature>
<dbReference type="PANTHER" id="PTHR30151">
    <property type="entry name" value="ALKANE SULFONATE ABC TRANSPORTER-RELATED, MEMBRANE SUBUNIT"/>
    <property type="match status" value="1"/>
</dbReference>
<dbReference type="RefSeq" id="WP_062149410.1">
    <property type="nucleotide sequence ID" value="NZ_CP012373.2"/>
</dbReference>
<protein>
    <submittedName>
        <fullName evidence="9">ABC transporter permease subunit</fullName>
    </submittedName>
</protein>
<keyword evidence="10" id="KW-1185">Reference proteome</keyword>
<evidence type="ECO:0000259" key="8">
    <source>
        <dbReference type="PROSITE" id="PS50928"/>
    </source>
</evidence>
<evidence type="ECO:0000256" key="4">
    <source>
        <dbReference type="ARBA" id="ARBA00022692"/>
    </source>
</evidence>
<proteinExistence type="inferred from homology"/>
<keyword evidence="2 7" id="KW-0813">Transport</keyword>
<evidence type="ECO:0000313" key="9">
    <source>
        <dbReference type="EMBL" id="AUI67573.1"/>
    </source>
</evidence>
<dbReference type="EMBL" id="CP018889">
    <property type="protein sequence ID" value="AUI67573.1"/>
    <property type="molecule type" value="Genomic_DNA"/>
</dbReference>
<gene>
    <name evidence="9" type="ORF">BLE401_01920</name>
</gene>
<comment type="subcellular location">
    <subcellularLocation>
        <location evidence="1 7">Cell membrane</location>
        <topology evidence="1 7">Multi-pass membrane protein</topology>
    </subcellularLocation>
</comment>
<dbReference type="PANTHER" id="PTHR30151:SF38">
    <property type="entry name" value="ALIPHATIC SULFONATES TRANSPORT PERMEASE PROTEIN SSUC-RELATED"/>
    <property type="match status" value="1"/>
</dbReference>
<feature type="transmembrane region" description="Helical" evidence="7">
    <location>
        <begin position="96"/>
        <end position="116"/>
    </location>
</feature>
<dbReference type="AlphaFoldDB" id="A0A2N9YAS8"/>
<dbReference type="STRING" id="288004.AL038_04090"/>
<evidence type="ECO:0000256" key="3">
    <source>
        <dbReference type="ARBA" id="ARBA00022475"/>
    </source>
</evidence>
<evidence type="ECO:0000256" key="5">
    <source>
        <dbReference type="ARBA" id="ARBA00022989"/>
    </source>
</evidence>
<sequence>MMQISLSDNWLRTLSLLGFLLGWQLLAMQLADPLFPSPLAVLVRFWTHLTQGELLYHLSITLLRVMVIFIIAMTLGTVLGILMGHYPRLDALLDNLLVLTLNIPALVIILLCYIWLGLTETAAIMAVVLNKVPNVIVTVREGARAIDKKLMEVAYIFRVSRVHTFRYVYLPQLYPYLLVAARSGLALIWKIVLVVELLGRSQGMGFQLHTYFQFFDIQSILAYTLAFVGVMLMVEGLLLRPLERYLSRWRP</sequence>
<dbReference type="SUPFAM" id="SSF161098">
    <property type="entry name" value="MetI-like"/>
    <property type="match status" value="1"/>
</dbReference>
<comment type="similarity">
    <text evidence="7">Belongs to the binding-protein-dependent transport system permease family.</text>
</comment>
<dbReference type="OrthoDB" id="5298727at2"/>
<dbReference type="InterPro" id="IPR035906">
    <property type="entry name" value="MetI-like_sf"/>
</dbReference>
<evidence type="ECO:0000256" key="7">
    <source>
        <dbReference type="RuleBase" id="RU363032"/>
    </source>
</evidence>
<evidence type="ECO:0000256" key="2">
    <source>
        <dbReference type="ARBA" id="ARBA00022448"/>
    </source>
</evidence>
<dbReference type="PROSITE" id="PS50928">
    <property type="entry name" value="ABC_TM1"/>
    <property type="match status" value="1"/>
</dbReference>
<dbReference type="GO" id="GO:0005886">
    <property type="term" value="C:plasma membrane"/>
    <property type="evidence" value="ECO:0007669"/>
    <property type="project" value="UniProtKB-SubCell"/>
</dbReference>
<keyword evidence="6 7" id="KW-0472">Membrane</keyword>